<keyword evidence="3" id="KW-1185">Reference proteome</keyword>
<dbReference type="Proteomes" id="UP000078542">
    <property type="component" value="Unassembled WGS sequence"/>
</dbReference>
<organism evidence="2 3">
    <name type="scientific">Cyphomyrmex costatus</name>
    <dbReference type="NCBI Taxonomy" id="456900"/>
    <lineage>
        <taxon>Eukaryota</taxon>
        <taxon>Metazoa</taxon>
        <taxon>Ecdysozoa</taxon>
        <taxon>Arthropoda</taxon>
        <taxon>Hexapoda</taxon>
        <taxon>Insecta</taxon>
        <taxon>Pterygota</taxon>
        <taxon>Neoptera</taxon>
        <taxon>Endopterygota</taxon>
        <taxon>Hymenoptera</taxon>
        <taxon>Apocrita</taxon>
        <taxon>Aculeata</taxon>
        <taxon>Formicoidea</taxon>
        <taxon>Formicidae</taxon>
        <taxon>Myrmicinae</taxon>
        <taxon>Cyphomyrmex</taxon>
    </lineage>
</organism>
<evidence type="ECO:0000313" key="3">
    <source>
        <dbReference type="Proteomes" id="UP000078542"/>
    </source>
</evidence>
<dbReference type="SUPFAM" id="SSF88723">
    <property type="entry name" value="PIN domain-like"/>
    <property type="match status" value="1"/>
</dbReference>
<gene>
    <name evidence="2" type="ORF">ALC62_09846</name>
</gene>
<accession>A0A151IEY1</accession>
<sequence length="778" mass="87922">MGGIVVATPSSSVTSKTIISRLKDIPSSEAIGKTGFIELKHFEKRNSDGLKTVLIEDIFNDDTDDYETSSLDFTWSYSKFVNKKSDGWNGFMEKSHCTWPYSTLKIIPLPFINNPPTDFDTIFTSLVEAANKCQNQEQKFVFVTFDQPLYYKACEILASVNPENDPYNLSSVIARLGGFHLLMSFLGSIGFIMDGSGLKEAFCEIYAENSADKALSGHAYSRAIRRNFLIQLALSNIIFSSMDFTDTEKALLDGLLVTLGTRIFQETLQQEDFKRIKTQFLKHLKSLKTRYELAPFPLSLFTENGLRKNIKSQLYDEFTTISVPTYSNSVVHVVDGGFLLHKVIWQKNDTVEEIINKYLNYVRNNYAVNSYIVFDGYPDLKNTATTAATSGNSTKKAERIRRKTSEKIPEFNYQDHTRIPFLPQKFLSNERNKDNIIKSLSTKLKAEGYFCKQADEDADAVIINTALDVAECDDKTVIVVGQDIDLLVLLNLLNTNNYDIYFLKPGSGNAKDSMYTSDSFKHVTSKNIVAFLYCFSGCDTTSGFTGKGKKTTVKSLLANKKLSGLAQIFYRKDANKTDVAKSGSELIKSIYKCNKEDVTLNQLRYQNYQAAAVKSSFKLEKLPPTEDAAKQHCYRAYYQLQTWLGNVLTATDWGWKKYEHGIMPEFTKKDLIPEMLLKTICCSCETGCNNKKCGCKKHGLKCTHLCTNCDSSEKCSNYETKSYEDLSNNEEIHDDGPNRTKQNVGFEDDDDHDEDPTDSDSFYESGDEELPSKRPKLV</sequence>
<dbReference type="AlphaFoldDB" id="A0A151IEY1"/>
<evidence type="ECO:0008006" key="4">
    <source>
        <dbReference type="Google" id="ProtNLM"/>
    </source>
</evidence>
<feature type="compositionally biased region" description="Acidic residues" evidence="1">
    <location>
        <begin position="746"/>
        <end position="758"/>
    </location>
</feature>
<dbReference type="Gene3D" id="3.40.50.1010">
    <property type="entry name" value="5'-nuclease"/>
    <property type="match status" value="1"/>
</dbReference>
<dbReference type="PANTHER" id="PTHR46704">
    <property type="entry name" value="CXC DOMAIN-CONTAINING PROTEIN-RELATED"/>
    <property type="match status" value="1"/>
</dbReference>
<feature type="region of interest" description="Disordered" evidence="1">
    <location>
        <begin position="726"/>
        <end position="778"/>
    </location>
</feature>
<proteinExistence type="predicted"/>
<evidence type="ECO:0000256" key="1">
    <source>
        <dbReference type="SAM" id="MobiDB-lite"/>
    </source>
</evidence>
<name>A0A151IEY1_9HYME</name>
<dbReference type="PANTHER" id="PTHR46704:SF1">
    <property type="entry name" value="TELOMERE LENGTH REGULATION PROTEIN TEL2 HOMOLOG"/>
    <property type="match status" value="1"/>
</dbReference>
<dbReference type="EMBL" id="KQ977828">
    <property type="protein sequence ID" value="KYM99414.1"/>
    <property type="molecule type" value="Genomic_DNA"/>
</dbReference>
<reference evidence="2 3" key="1">
    <citation type="submission" date="2016-03" db="EMBL/GenBank/DDBJ databases">
        <title>Cyphomyrmex costatus WGS genome.</title>
        <authorList>
            <person name="Nygaard S."/>
            <person name="Hu H."/>
            <person name="Boomsma J."/>
            <person name="Zhang G."/>
        </authorList>
    </citation>
    <scope>NUCLEOTIDE SEQUENCE [LARGE SCALE GENOMIC DNA]</scope>
    <source>
        <strain evidence="2">MS0001</strain>
        <tissue evidence="2">Whole body</tissue>
    </source>
</reference>
<protein>
    <recommendedName>
        <fullName evidence="4">Tesmin/TSO1-like CXC domain-containing protein</fullName>
    </recommendedName>
</protein>
<evidence type="ECO:0000313" key="2">
    <source>
        <dbReference type="EMBL" id="KYM99414.1"/>
    </source>
</evidence>
<dbReference type="InterPro" id="IPR029060">
    <property type="entry name" value="PIN-like_dom_sf"/>
</dbReference>